<feature type="transmembrane region" description="Helical" evidence="1">
    <location>
        <begin position="83"/>
        <end position="107"/>
    </location>
</feature>
<name>A0A524RP68_9CHRO</name>
<dbReference type="PANTHER" id="PTHR39085:SF1">
    <property type="entry name" value="SLL0924 PROTEIN"/>
    <property type="match status" value="1"/>
</dbReference>
<protein>
    <recommendedName>
        <fullName evidence="4">Metal-binding protein</fullName>
    </recommendedName>
</protein>
<accession>A0A524RP68</accession>
<evidence type="ECO:0000313" key="3">
    <source>
        <dbReference type="Proteomes" id="UP000317990"/>
    </source>
</evidence>
<reference evidence="2 3" key="1">
    <citation type="journal article" date="2019" name="mSystems">
        <title>Life at home and on the roam: Genomic adaptions reflect the dual lifestyle of an intracellular, facultative symbiont.</title>
        <authorList>
            <person name="Burgsdorf I."/>
        </authorList>
    </citation>
    <scope>NUCLEOTIDE SEQUENCE [LARGE SCALE GENOMIC DNA]</scope>
    <source>
        <strain evidence="2">277cV</strain>
    </source>
</reference>
<dbReference type="EMBL" id="SRMO01000052">
    <property type="protein sequence ID" value="TGG93145.1"/>
    <property type="molecule type" value="Genomic_DNA"/>
</dbReference>
<dbReference type="PANTHER" id="PTHR39085">
    <property type="entry name" value="SLL0924 PROTEIN"/>
    <property type="match status" value="1"/>
</dbReference>
<dbReference type="Proteomes" id="UP000317990">
    <property type="component" value="Unassembled WGS sequence"/>
</dbReference>
<proteinExistence type="predicted"/>
<evidence type="ECO:0000256" key="1">
    <source>
        <dbReference type="SAM" id="Phobius"/>
    </source>
</evidence>
<evidence type="ECO:0000313" key="2">
    <source>
        <dbReference type="EMBL" id="TGG93145.1"/>
    </source>
</evidence>
<dbReference type="Pfam" id="PF09988">
    <property type="entry name" value="DUF2227"/>
    <property type="match status" value="1"/>
</dbReference>
<keyword evidence="1" id="KW-0812">Transmembrane</keyword>
<gene>
    <name evidence="2" type="ORF">ERJ67_04215</name>
</gene>
<dbReference type="AlphaFoldDB" id="A0A524RP68"/>
<keyword evidence="1" id="KW-1133">Transmembrane helix</keyword>
<sequence length="157" mass="17458">MSSGHQHDRGTVILALGVGLGLTWWSLPVALTGGLAILIGGLWLSPDLDLVSRPLRRWGLLAPLWWPYRRCIPHRSPLSHGPLIGMTLRLLYLGSWIALAWGLLHVLGLSGPPSLKPLQQLWLEQRPLCLAALLGLEASSWLHLVMDGDPLPRWMRR</sequence>
<organism evidence="2 3">
    <name type="scientific">Aphanocapsa feldmannii 277cV</name>
    <dbReference type="NCBI Taxonomy" id="2507553"/>
    <lineage>
        <taxon>Bacteria</taxon>
        <taxon>Bacillati</taxon>
        <taxon>Cyanobacteriota</taxon>
        <taxon>Cyanophyceae</taxon>
        <taxon>Oscillatoriophycideae</taxon>
        <taxon>Chroococcales</taxon>
        <taxon>Microcystaceae</taxon>
        <taxon>Aphanocapsa</taxon>
    </lineage>
</organism>
<evidence type="ECO:0008006" key="4">
    <source>
        <dbReference type="Google" id="ProtNLM"/>
    </source>
</evidence>
<keyword evidence="1" id="KW-0472">Membrane</keyword>
<comment type="caution">
    <text evidence="2">The sequence shown here is derived from an EMBL/GenBank/DDBJ whole genome shotgun (WGS) entry which is preliminary data.</text>
</comment>
<dbReference type="InterPro" id="IPR019250">
    <property type="entry name" value="DUF2227_metal-bd"/>
</dbReference>
<feature type="transmembrane region" description="Helical" evidence="1">
    <location>
        <begin position="12"/>
        <end position="44"/>
    </location>
</feature>